<reference evidence="1" key="1">
    <citation type="submission" date="2023-06" db="EMBL/GenBank/DDBJ databases">
        <title>Genome-scale phylogeny and comparative genomics of the fungal order Sordariales.</title>
        <authorList>
            <consortium name="Lawrence Berkeley National Laboratory"/>
            <person name="Hensen N."/>
            <person name="Bonometti L."/>
            <person name="Westerberg I."/>
            <person name="Brannstrom I.O."/>
            <person name="Guillou S."/>
            <person name="Cros-Aarteil S."/>
            <person name="Calhoun S."/>
            <person name="Haridas S."/>
            <person name="Kuo A."/>
            <person name="Mondo S."/>
            <person name="Pangilinan J."/>
            <person name="Riley R."/>
            <person name="Labutti K."/>
            <person name="Andreopoulos B."/>
            <person name="Lipzen A."/>
            <person name="Chen C."/>
            <person name="Yanf M."/>
            <person name="Daum C."/>
            <person name="Ng V."/>
            <person name="Clum A."/>
            <person name="Steindorff A."/>
            <person name="Ohm R."/>
            <person name="Martin F."/>
            <person name="Silar P."/>
            <person name="Natvig D."/>
            <person name="Lalanne C."/>
            <person name="Gautier V."/>
            <person name="Ament-Velasquez S.L."/>
            <person name="Kruys A."/>
            <person name="Hutchinson M.I."/>
            <person name="Powell A.J."/>
            <person name="Barry K."/>
            <person name="Miller A.N."/>
            <person name="Grigoriev I.V."/>
            <person name="Debuchy R."/>
            <person name="Gladieux P."/>
            <person name="Thoren M.H."/>
            <person name="Johannesson H."/>
        </authorList>
    </citation>
    <scope>NUCLEOTIDE SEQUENCE</scope>
    <source>
        <strain evidence="1">SMH4607-1</strain>
    </source>
</reference>
<comment type="caution">
    <text evidence="1">The sequence shown here is derived from an EMBL/GenBank/DDBJ whole genome shotgun (WGS) entry which is preliminary data.</text>
</comment>
<proteinExistence type="predicted"/>
<accession>A0AA40B1H9</accession>
<evidence type="ECO:0008006" key="3">
    <source>
        <dbReference type="Google" id="ProtNLM"/>
    </source>
</evidence>
<evidence type="ECO:0000313" key="2">
    <source>
        <dbReference type="Proteomes" id="UP001172102"/>
    </source>
</evidence>
<dbReference type="Proteomes" id="UP001172102">
    <property type="component" value="Unassembled WGS sequence"/>
</dbReference>
<feature type="non-terminal residue" evidence="1">
    <location>
        <position position="232"/>
    </location>
</feature>
<dbReference type="EMBL" id="JAUKUA010000002">
    <property type="protein sequence ID" value="KAK0725949.1"/>
    <property type="molecule type" value="Genomic_DNA"/>
</dbReference>
<evidence type="ECO:0000313" key="1">
    <source>
        <dbReference type="EMBL" id="KAK0725949.1"/>
    </source>
</evidence>
<dbReference type="AlphaFoldDB" id="A0AA40B1H9"/>
<dbReference type="SUPFAM" id="SSF54928">
    <property type="entry name" value="RNA-binding domain, RBD"/>
    <property type="match status" value="1"/>
</dbReference>
<sequence length="232" mass="26450">MDAVLNLKLKEEEDKLQKGIADEDAFRAEKKIRPTYKGNIYYEANHGMDIPEERNTNLFIYNLPTNIDEKDLIEALLPHAPFDRIYALSVSPPPAESVSKKAAAKITTFTRAGAEKLYNFIHAGWLVMGGQRVKVRWNQIRIPAYQGDSYLSRVLMISGPKDVVTIPSLEAHFSKNFVYQLEAVIVKQETAEIRMIEWRFCSFRAQASSAKLYIRWEIPGVESRFGIDPLAV</sequence>
<dbReference type="GO" id="GO:0003676">
    <property type="term" value="F:nucleic acid binding"/>
    <property type="evidence" value="ECO:0007669"/>
    <property type="project" value="InterPro"/>
</dbReference>
<name>A0AA40B1H9_9PEZI</name>
<gene>
    <name evidence="1" type="ORF">B0H67DRAFT_509018</name>
</gene>
<keyword evidence="2" id="KW-1185">Reference proteome</keyword>
<dbReference type="InterPro" id="IPR035979">
    <property type="entry name" value="RBD_domain_sf"/>
</dbReference>
<organism evidence="1 2">
    <name type="scientific">Lasiosphaeris hirsuta</name>
    <dbReference type="NCBI Taxonomy" id="260670"/>
    <lineage>
        <taxon>Eukaryota</taxon>
        <taxon>Fungi</taxon>
        <taxon>Dikarya</taxon>
        <taxon>Ascomycota</taxon>
        <taxon>Pezizomycotina</taxon>
        <taxon>Sordariomycetes</taxon>
        <taxon>Sordariomycetidae</taxon>
        <taxon>Sordariales</taxon>
        <taxon>Lasiosphaeriaceae</taxon>
        <taxon>Lasiosphaeris</taxon>
    </lineage>
</organism>
<protein>
    <recommendedName>
        <fullName evidence="3">RNA-binding protein</fullName>
    </recommendedName>
</protein>